<keyword evidence="5" id="KW-1185">Reference proteome</keyword>
<protein>
    <recommendedName>
        <fullName evidence="2">Nucleoid-associated protein ER308_07785</fullName>
    </recommendedName>
</protein>
<accession>A0A411YEB2</accession>
<comment type="subunit">
    <text evidence="2">Homodimer.</text>
</comment>
<evidence type="ECO:0000313" key="5">
    <source>
        <dbReference type="Proteomes" id="UP000291469"/>
    </source>
</evidence>
<dbReference type="GO" id="GO:0043590">
    <property type="term" value="C:bacterial nucleoid"/>
    <property type="evidence" value="ECO:0007669"/>
    <property type="project" value="UniProtKB-UniRule"/>
</dbReference>
<keyword evidence="2" id="KW-0963">Cytoplasm</keyword>
<reference evidence="4 5" key="1">
    <citation type="submission" date="2019-01" db="EMBL/GenBank/DDBJ databases">
        <title>Egibacter rhizosphaerae EGI 80759T.</title>
        <authorList>
            <person name="Chen D.-D."/>
            <person name="Tian Y."/>
            <person name="Jiao J.-Y."/>
            <person name="Zhang X.-T."/>
            <person name="Zhang Y.-G."/>
            <person name="Zhang Y."/>
            <person name="Xiao M."/>
            <person name="Shu W.-S."/>
            <person name="Li W.-J."/>
        </authorList>
    </citation>
    <scope>NUCLEOTIDE SEQUENCE [LARGE SCALE GENOMIC DNA]</scope>
    <source>
        <strain evidence="4 5">EGI 80759</strain>
    </source>
</reference>
<evidence type="ECO:0000256" key="2">
    <source>
        <dbReference type="HAMAP-Rule" id="MF_00274"/>
    </source>
</evidence>
<proteinExistence type="inferred from homology"/>
<evidence type="ECO:0000313" key="4">
    <source>
        <dbReference type="EMBL" id="QBI19462.1"/>
    </source>
</evidence>
<dbReference type="RefSeq" id="WP_131154459.1">
    <property type="nucleotide sequence ID" value="NZ_CP036402.1"/>
</dbReference>
<dbReference type="AlphaFoldDB" id="A0A411YEB2"/>
<dbReference type="InterPro" id="IPR004401">
    <property type="entry name" value="YbaB/EbfC"/>
</dbReference>
<keyword evidence="1 2" id="KW-0238">DNA-binding</keyword>
<comment type="subcellular location">
    <subcellularLocation>
        <location evidence="2">Cytoplasm</location>
        <location evidence="2">Nucleoid</location>
    </subcellularLocation>
</comment>
<keyword evidence="3" id="KW-0175">Coiled coil</keyword>
<dbReference type="SUPFAM" id="SSF82607">
    <property type="entry name" value="YbaB-like"/>
    <property type="match status" value="1"/>
</dbReference>
<dbReference type="EMBL" id="CP036402">
    <property type="protein sequence ID" value="QBI19462.1"/>
    <property type="molecule type" value="Genomic_DNA"/>
</dbReference>
<dbReference type="InterPro" id="IPR036894">
    <property type="entry name" value="YbaB-like_sf"/>
</dbReference>
<dbReference type="PANTHER" id="PTHR33449">
    <property type="entry name" value="NUCLEOID-ASSOCIATED PROTEIN YBAB"/>
    <property type="match status" value="1"/>
</dbReference>
<comment type="function">
    <text evidence="2">Binds to DNA and alters its conformation. May be involved in regulation of gene expression, nucleoid organization and DNA protection.</text>
</comment>
<dbReference type="PIRSF" id="PIRSF004555">
    <property type="entry name" value="UCP004555"/>
    <property type="match status" value="1"/>
</dbReference>
<dbReference type="HAMAP" id="MF_00274">
    <property type="entry name" value="DNA_YbaB_EbfC"/>
    <property type="match status" value="1"/>
</dbReference>
<dbReference type="Proteomes" id="UP000291469">
    <property type="component" value="Chromosome"/>
</dbReference>
<sequence>MDPQMMRQAQEMQAKLEQAQQQIAAADVSGSAGGGMVTVTLNGTGSEARAVEISPDVVDPEDVEMLQDLVVAAVNEALRAANEYEQDQLGGLAGELGLPPGMV</sequence>
<feature type="coiled-coil region" evidence="3">
    <location>
        <begin position="2"/>
        <end position="29"/>
    </location>
</feature>
<organism evidence="4 5">
    <name type="scientific">Egibacter rhizosphaerae</name>
    <dbReference type="NCBI Taxonomy" id="1670831"/>
    <lineage>
        <taxon>Bacteria</taxon>
        <taxon>Bacillati</taxon>
        <taxon>Actinomycetota</taxon>
        <taxon>Nitriliruptoria</taxon>
        <taxon>Egibacterales</taxon>
        <taxon>Egibacteraceae</taxon>
        <taxon>Egibacter</taxon>
    </lineage>
</organism>
<dbReference type="Gene3D" id="3.30.1310.10">
    <property type="entry name" value="Nucleoid-associated protein YbaB-like domain"/>
    <property type="match status" value="1"/>
</dbReference>
<comment type="similarity">
    <text evidence="2">Belongs to the YbaB/EbfC family.</text>
</comment>
<gene>
    <name evidence="4" type="ORF">ER308_07785</name>
</gene>
<evidence type="ECO:0000256" key="3">
    <source>
        <dbReference type="SAM" id="Coils"/>
    </source>
</evidence>
<name>A0A411YEB2_9ACTN</name>
<dbReference type="KEGG" id="erz:ER308_07785"/>
<dbReference type="Pfam" id="PF02575">
    <property type="entry name" value="YbaB_DNA_bd"/>
    <property type="match status" value="1"/>
</dbReference>
<dbReference type="PANTHER" id="PTHR33449:SF1">
    <property type="entry name" value="NUCLEOID-ASSOCIATED PROTEIN YBAB"/>
    <property type="match status" value="1"/>
</dbReference>
<dbReference type="GO" id="GO:0003677">
    <property type="term" value="F:DNA binding"/>
    <property type="evidence" value="ECO:0007669"/>
    <property type="project" value="UniProtKB-UniRule"/>
</dbReference>
<dbReference type="GO" id="GO:0005829">
    <property type="term" value="C:cytosol"/>
    <property type="evidence" value="ECO:0007669"/>
    <property type="project" value="TreeGrafter"/>
</dbReference>
<dbReference type="NCBIfam" id="TIGR00103">
    <property type="entry name" value="DNA_YbaB_EbfC"/>
    <property type="match status" value="1"/>
</dbReference>
<evidence type="ECO:0000256" key="1">
    <source>
        <dbReference type="ARBA" id="ARBA00023125"/>
    </source>
</evidence>
<dbReference type="OrthoDB" id="9809370at2"/>